<sequence>MLLDQRDKLYQCRLLHQQQYGCRDGNRIVVADHPNRISVTRNRGTKLKFIGYDTLTKDSFAS</sequence>
<dbReference type="AlphaFoldDB" id="A0A378VW12"/>
<proteinExistence type="predicted"/>
<evidence type="ECO:0000313" key="1">
    <source>
        <dbReference type="EMBL" id="SUA20542.1"/>
    </source>
</evidence>
<gene>
    <name evidence="1" type="ORF">NCTC11421_00633</name>
</gene>
<dbReference type="EMBL" id="UGRI01000001">
    <property type="protein sequence ID" value="SUA20542.1"/>
    <property type="molecule type" value="Genomic_DNA"/>
</dbReference>
<reference evidence="1" key="1">
    <citation type="submission" date="2018-06" db="EMBL/GenBank/DDBJ databases">
        <authorList>
            <consortium name="Pathogen Informatics"/>
            <person name="Doyle S."/>
        </authorList>
    </citation>
    <scope>NUCLEOTIDE SEQUENCE [LARGE SCALE GENOMIC DNA]</scope>
    <source>
        <strain evidence="1">NCTC11421</strain>
    </source>
</reference>
<protein>
    <submittedName>
        <fullName evidence="1">Uncharacterized protein</fullName>
    </submittedName>
</protein>
<organism evidence="1">
    <name type="scientific">Neisseria gonorrhoeae</name>
    <dbReference type="NCBI Taxonomy" id="485"/>
    <lineage>
        <taxon>Bacteria</taxon>
        <taxon>Pseudomonadati</taxon>
        <taxon>Pseudomonadota</taxon>
        <taxon>Betaproteobacteria</taxon>
        <taxon>Neisseriales</taxon>
        <taxon>Neisseriaceae</taxon>
        <taxon>Neisseria</taxon>
    </lineage>
</organism>
<name>A0A378VW12_NEIGO</name>
<accession>A0A378VW12</accession>